<evidence type="ECO:0000313" key="9">
    <source>
        <dbReference type="Proteomes" id="UP000662572"/>
    </source>
</evidence>
<feature type="transmembrane region" description="Helical" evidence="7">
    <location>
        <begin position="353"/>
        <end position="376"/>
    </location>
</feature>
<feature type="transmembrane region" description="Helical" evidence="7">
    <location>
        <begin position="152"/>
        <end position="169"/>
    </location>
</feature>
<comment type="subcellular location">
    <subcellularLocation>
        <location evidence="1">Cell membrane</location>
        <topology evidence="1">Multi-pass membrane protein</topology>
    </subcellularLocation>
</comment>
<name>A0A918ULB0_9CAUL</name>
<dbReference type="InterPro" id="IPR036458">
    <property type="entry name" value="Na:dicarbo_symporter_sf"/>
</dbReference>
<dbReference type="Gene3D" id="1.10.3860.10">
    <property type="entry name" value="Sodium:dicarboxylate symporter"/>
    <property type="match status" value="1"/>
</dbReference>
<evidence type="ECO:0000256" key="4">
    <source>
        <dbReference type="ARBA" id="ARBA00022692"/>
    </source>
</evidence>
<dbReference type="GO" id="GO:0015293">
    <property type="term" value="F:symporter activity"/>
    <property type="evidence" value="ECO:0007669"/>
    <property type="project" value="UniProtKB-KW"/>
</dbReference>
<organism evidence="8 9">
    <name type="scientific">Asticcacaulis endophyticus</name>
    <dbReference type="NCBI Taxonomy" id="1395890"/>
    <lineage>
        <taxon>Bacteria</taxon>
        <taxon>Pseudomonadati</taxon>
        <taxon>Pseudomonadota</taxon>
        <taxon>Alphaproteobacteria</taxon>
        <taxon>Caulobacterales</taxon>
        <taxon>Caulobacteraceae</taxon>
        <taxon>Asticcacaulis</taxon>
    </lineage>
</organism>
<accession>A0A918ULB0</accession>
<gene>
    <name evidence="8" type="ORF">GCM10011273_00660</name>
</gene>
<dbReference type="AlphaFoldDB" id="A0A918ULB0"/>
<dbReference type="EMBL" id="BMZB01000001">
    <property type="protein sequence ID" value="GGZ19972.1"/>
    <property type="molecule type" value="Genomic_DNA"/>
</dbReference>
<dbReference type="GO" id="GO:0005886">
    <property type="term" value="C:plasma membrane"/>
    <property type="evidence" value="ECO:0007669"/>
    <property type="project" value="UniProtKB-SubCell"/>
</dbReference>
<evidence type="ECO:0000256" key="1">
    <source>
        <dbReference type="ARBA" id="ARBA00004651"/>
    </source>
</evidence>
<evidence type="ECO:0000256" key="5">
    <source>
        <dbReference type="ARBA" id="ARBA00022989"/>
    </source>
</evidence>
<keyword evidence="9" id="KW-1185">Reference proteome</keyword>
<keyword evidence="5 7" id="KW-1133">Transmembrane helix</keyword>
<evidence type="ECO:0000256" key="6">
    <source>
        <dbReference type="ARBA" id="ARBA00023136"/>
    </source>
</evidence>
<proteinExistence type="predicted"/>
<keyword evidence="4 7" id="KW-0812">Transmembrane</keyword>
<dbReference type="SUPFAM" id="SSF118215">
    <property type="entry name" value="Proton glutamate symport protein"/>
    <property type="match status" value="1"/>
</dbReference>
<feature type="transmembrane region" description="Helical" evidence="7">
    <location>
        <begin position="78"/>
        <end position="101"/>
    </location>
</feature>
<dbReference type="RefSeq" id="WP_189484395.1">
    <property type="nucleotide sequence ID" value="NZ_BMZB01000001.1"/>
</dbReference>
<feature type="transmembrane region" description="Helical" evidence="7">
    <location>
        <begin position="190"/>
        <end position="208"/>
    </location>
</feature>
<evidence type="ECO:0000256" key="3">
    <source>
        <dbReference type="ARBA" id="ARBA00022475"/>
    </source>
</evidence>
<feature type="transmembrane region" description="Helical" evidence="7">
    <location>
        <begin position="45"/>
        <end position="66"/>
    </location>
</feature>
<keyword evidence="2" id="KW-0813">Transport</keyword>
<evidence type="ECO:0000313" key="8">
    <source>
        <dbReference type="EMBL" id="GGZ19972.1"/>
    </source>
</evidence>
<feature type="transmembrane region" description="Helical" evidence="7">
    <location>
        <begin position="228"/>
        <end position="252"/>
    </location>
</feature>
<comment type="caution">
    <text evidence="8">The sequence shown here is derived from an EMBL/GenBank/DDBJ whole genome shotgun (WGS) entry which is preliminary data.</text>
</comment>
<dbReference type="GO" id="GO:0006835">
    <property type="term" value="P:dicarboxylic acid transport"/>
    <property type="evidence" value="ECO:0007669"/>
    <property type="project" value="TreeGrafter"/>
</dbReference>
<protein>
    <submittedName>
        <fullName evidence="8">C4-dicarboxylate ABC transporter</fullName>
    </submittedName>
</protein>
<reference evidence="8" key="1">
    <citation type="journal article" date="2014" name="Int. J. Syst. Evol. Microbiol.">
        <title>Complete genome sequence of Corynebacterium casei LMG S-19264T (=DSM 44701T), isolated from a smear-ripened cheese.</title>
        <authorList>
            <consortium name="US DOE Joint Genome Institute (JGI-PGF)"/>
            <person name="Walter F."/>
            <person name="Albersmeier A."/>
            <person name="Kalinowski J."/>
            <person name="Ruckert C."/>
        </authorList>
    </citation>
    <scope>NUCLEOTIDE SEQUENCE</scope>
    <source>
        <strain evidence="8">KCTC 32296</strain>
    </source>
</reference>
<keyword evidence="6 7" id="KW-0472">Membrane</keyword>
<keyword evidence="3" id="KW-1003">Cell membrane</keyword>
<evidence type="ECO:0000256" key="7">
    <source>
        <dbReference type="SAM" id="Phobius"/>
    </source>
</evidence>
<dbReference type="PANTHER" id="PTHR42865">
    <property type="entry name" value="PROTON/GLUTAMATE-ASPARTATE SYMPORTER"/>
    <property type="match status" value="1"/>
</dbReference>
<dbReference type="Pfam" id="PF00375">
    <property type="entry name" value="SDF"/>
    <property type="match status" value="1"/>
</dbReference>
<dbReference type="Proteomes" id="UP000662572">
    <property type="component" value="Unassembled WGS sequence"/>
</dbReference>
<feature type="transmembrane region" description="Helical" evidence="7">
    <location>
        <begin position="324"/>
        <end position="341"/>
    </location>
</feature>
<dbReference type="PRINTS" id="PR00173">
    <property type="entry name" value="EDTRNSPORT"/>
</dbReference>
<reference evidence="8" key="2">
    <citation type="submission" date="2020-09" db="EMBL/GenBank/DDBJ databases">
        <authorList>
            <person name="Sun Q."/>
            <person name="Kim S."/>
        </authorList>
    </citation>
    <scope>NUCLEOTIDE SEQUENCE</scope>
    <source>
        <strain evidence="8">KCTC 32296</strain>
    </source>
</reference>
<sequence length="417" mass="44629">MKNKFALFVVASMVLGVGVGYYCNQYLGEADTATALETFKTITDIFLRLIKMIIAPLVLTTLVAGIGHMEDAAAVGRIGAKTMAWFLGASVVSLIMGILMVEWLQPGAEMAQMAAAAGEGLTAPTATTFSVSGFISHLVPSSIIDAMAKNEILQIVVFAVFVGTAVSMLDNKAPQIMHLVEQMAEIMLKVTELVMKFAPFAIFASLAATVTKQGLPVLVTYAKFVGGFYLSLGMLWGLLFLLALLITGKVAFRLFGNIREATLLSFSTASSEAAYPKLLEALPKSGVPRKIVSFVLPLGYSFNLDGSMMYCTFATIFIMQAHGVQLSVQQIIAMLFLLLITSKGIAGVPRASLVVIMATLTYFGYPEAWIGLVLAVDHLLDMGRSATNVVGNTVASAVVAKWEGQLDKDEVPEPEKV</sequence>
<dbReference type="InterPro" id="IPR001991">
    <property type="entry name" value="Na-dicarboxylate_symporter"/>
</dbReference>
<evidence type="ECO:0000256" key="2">
    <source>
        <dbReference type="ARBA" id="ARBA00022448"/>
    </source>
</evidence>
<dbReference type="PANTHER" id="PTHR42865:SF7">
    <property type="entry name" value="PROTON_GLUTAMATE-ASPARTATE SYMPORTER"/>
    <property type="match status" value="1"/>
</dbReference>